<protein>
    <submittedName>
        <fullName evidence="1">Uncharacterized protein</fullName>
    </submittedName>
</protein>
<proteinExistence type="predicted"/>
<dbReference type="EMBL" id="CP113865">
    <property type="protein sequence ID" value="WAM33909.1"/>
    <property type="molecule type" value="Genomic_DNA"/>
</dbReference>
<name>A0ABY7BR27_9FIRM</name>
<evidence type="ECO:0000313" key="1">
    <source>
        <dbReference type="EMBL" id="WAM33909.1"/>
    </source>
</evidence>
<keyword evidence="2" id="KW-1185">Reference proteome</keyword>
<sequence>MIIRKIVNGYQLEKIVEIPESAKNVPVEVIVRIPFNKRKKSKKSDDIIDELSGVFAKYKNPIFIPREEEEAWKNNVREIYEKEQEENSKTN</sequence>
<accession>A0ABY7BR27</accession>
<reference evidence="1" key="1">
    <citation type="submission" date="2022-12" db="EMBL/GenBank/DDBJ databases">
        <authorList>
            <person name="Bing R.G."/>
            <person name="Willard D.J."/>
            <person name="Manesh M.J.H."/>
            <person name="Laemthong T."/>
            <person name="Crosby J.R."/>
            <person name="Kelly R.M."/>
        </authorList>
    </citation>
    <scope>NUCLEOTIDE SEQUENCE</scope>
    <source>
        <strain evidence="1">DSM 8990</strain>
    </source>
</reference>
<dbReference type="Proteomes" id="UP001164909">
    <property type="component" value="Chromosome"/>
</dbReference>
<organism evidence="1 2">
    <name type="scientific">Caldicellulosiruptor morganii</name>
    <dbReference type="NCBI Taxonomy" id="1387555"/>
    <lineage>
        <taxon>Bacteria</taxon>
        <taxon>Bacillati</taxon>
        <taxon>Bacillota</taxon>
        <taxon>Bacillota incertae sedis</taxon>
        <taxon>Caldicellulosiruptorales</taxon>
        <taxon>Caldicellulosiruptoraceae</taxon>
        <taxon>Caldicellulosiruptor</taxon>
    </lineage>
</organism>
<dbReference type="RefSeq" id="WP_045168583.1">
    <property type="nucleotide sequence ID" value="NZ_CP113865.1"/>
</dbReference>
<evidence type="ECO:0000313" key="2">
    <source>
        <dbReference type="Proteomes" id="UP001164909"/>
    </source>
</evidence>
<gene>
    <name evidence="1" type="ORF">OTK00_000049</name>
</gene>